<proteinExistence type="predicted"/>
<protein>
    <recommendedName>
        <fullName evidence="4">DUF1453 family protein</fullName>
    </recommendedName>
</protein>
<dbReference type="RefSeq" id="WP_121485378.1">
    <property type="nucleotide sequence ID" value="NZ_QQXL01000005.1"/>
</dbReference>
<evidence type="ECO:0000313" key="2">
    <source>
        <dbReference type="EMBL" id="RKW70189.1"/>
    </source>
</evidence>
<evidence type="ECO:0008006" key="4">
    <source>
        <dbReference type="Google" id="ProtNLM"/>
    </source>
</evidence>
<reference evidence="2 3" key="1">
    <citation type="submission" date="2018-07" db="EMBL/GenBank/DDBJ databases">
        <title>Arthrobacter sp. nov., isolated from raw cow's milk with high bacterial count.</title>
        <authorList>
            <person name="Hahne J."/>
            <person name="Isele D."/>
            <person name="Lipski A."/>
        </authorList>
    </citation>
    <scope>NUCLEOTIDE SEQUENCE [LARGE SCALE GENOMIC DNA]</scope>
    <source>
        <strain evidence="2 3">JZ R-183</strain>
    </source>
</reference>
<organism evidence="2 3">
    <name type="scientific">Galactobacter caseinivorans</name>
    <dbReference type="NCBI Taxonomy" id="2676123"/>
    <lineage>
        <taxon>Bacteria</taxon>
        <taxon>Bacillati</taxon>
        <taxon>Actinomycetota</taxon>
        <taxon>Actinomycetes</taxon>
        <taxon>Micrococcales</taxon>
        <taxon>Micrococcaceae</taxon>
        <taxon>Galactobacter</taxon>
    </lineage>
</organism>
<dbReference type="EMBL" id="QQXL01000005">
    <property type="protein sequence ID" value="RKW70189.1"/>
    <property type="molecule type" value="Genomic_DNA"/>
</dbReference>
<keyword evidence="1" id="KW-1133">Transmembrane helix</keyword>
<dbReference type="AlphaFoldDB" id="A0A496PI77"/>
<feature type="transmembrane region" description="Helical" evidence="1">
    <location>
        <begin position="33"/>
        <end position="52"/>
    </location>
</feature>
<gene>
    <name evidence="2" type="ORF">DWQ67_09620</name>
</gene>
<keyword evidence="1" id="KW-0472">Membrane</keyword>
<feature type="transmembrane region" description="Helical" evidence="1">
    <location>
        <begin position="6"/>
        <end position="21"/>
    </location>
</feature>
<accession>A0A496PI77</accession>
<feature type="transmembrane region" description="Helical" evidence="1">
    <location>
        <begin position="58"/>
        <end position="77"/>
    </location>
</feature>
<dbReference type="Proteomes" id="UP000273119">
    <property type="component" value="Unassembled WGS sequence"/>
</dbReference>
<evidence type="ECO:0000256" key="1">
    <source>
        <dbReference type="SAM" id="Phobius"/>
    </source>
</evidence>
<name>A0A496PI77_9MICC</name>
<keyword evidence="1" id="KW-0812">Transmembrane</keyword>
<sequence length="167" mass="18014">MNMDQLLNGVVALAALAWILGKQMRPGPVRERSLMPFLFLAAGLVQVLRLALKTPLPLSDVAVLAGSLAVGCALGVARAYSMRLWEHDGAAWRQGGWLNATLWLVSLGLHLGSDLLLHTPDLGQVSLLAHLGAVVLVQREVLLLRARTAGLTPAPREARQRRRAQQG</sequence>
<comment type="caution">
    <text evidence="2">The sequence shown here is derived from an EMBL/GenBank/DDBJ whole genome shotgun (WGS) entry which is preliminary data.</text>
</comment>
<keyword evidence="3" id="KW-1185">Reference proteome</keyword>
<evidence type="ECO:0000313" key="3">
    <source>
        <dbReference type="Proteomes" id="UP000273119"/>
    </source>
</evidence>